<dbReference type="SMART" id="SM00409">
    <property type="entry name" value="IG"/>
    <property type="match status" value="2"/>
</dbReference>
<keyword evidence="6" id="KW-1015">Disulfide bond</keyword>
<dbReference type="PROSITE" id="PS50835">
    <property type="entry name" value="IG_LIKE"/>
    <property type="match status" value="2"/>
</dbReference>
<evidence type="ECO:0000259" key="8">
    <source>
        <dbReference type="PROSITE" id="PS50835"/>
    </source>
</evidence>
<dbReference type="PANTHER" id="PTHR19433:SF133">
    <property type="entry name" value="IMMUNE-TYPE RECEPTOR 5 PRECURSOR-RELATED"/>
    <property type="match status" value="1"/>
</dbReference>
<feature type="domain" description="Ig-like" evidence="8">
    <location>
        <begin position="152"/>
        <end position="231"/>
    </location>
</feature>
<dbReference type="GO" id="GO:0002376">
    <property type="term" value="P:immune system process"/>
    <property type="evidence" value="ECO:0007669"/>
    <property type="project" value="UniProtKB-KW"/>
</dbReference>
<dbReference type="GO" id="GO:0009617">
    <property type="term" value="P:response to bacterium"/>
    <property type="evidence" value="ECO:0007669"/>
    <property type="project" value="TreeGrafter"/>
</dbReference>
<dbReference type="GO" id="GO:0005886">
    <property type="term" value="C:plasma membrane"/>
    <property type="evidence" value="ECO:0007669"/>
    <property type="project" value="UniProtKB-SubCell"/>
</dbReference>
<proteinExistence type="predicted"/>
<reference evidence="9 10" key="1">
    <citation type="journal article" date="2019" name="Sci. Data">
        <title>Hybrid genome assembly and annotation of Danionella translucida.</title>
        <authorList>
            <person name="Kadobianskyi M."/>
            <person name="Schulze L."/>
            <person name="Schuelke M."/>
            <person name="Judkewitz B."/>
        </authorList>
    </citation>
    <scope>NUCLEOTIDE SEQUENCE [LARGE SCALE GENOMIC DNA]</scope>
    <source>
        <strain evidence="9 10">Bolton</strain>
    </source>
</reference>
<comment type="caution">
    <text evidence="9">The sequence shown here is derived from an EMBL/GenBank/DDBJ whole genome shotgun (WGS) entry which is preliminary data.</text>
</comment>
<dbReference type="PANTHER" id="PTHR19433">
    <property type="entry name" value="T-CELL RECEPTOR ALPHA CHAIN V REGION-RELATED"/>
    <property type="match status" value="1"/>
</dbReference>
<dbReference type="SMART" id="SM00408">
    <property type="entry name" value="IGc2"/>
    <property type="match status" value="1"/>
</dbReference>
<keyword evidence="4" id="KW-0391">Immunity</keyword>
<dbReference type="SMART" id="SM00406">
    <property type="entry name" value="IGv"/>
    <property type="match status" value="2"/>
</dbReference>
<name>A0A553MZV1_9TELE</name>
<dbReference type="STRING" id="623744.A0A553MZV1"/>
<dbReference type="SUPFAM" id="SSF48726">
    <property type="entry name" value="Immunoglobulin"/>
    <property type="match status" value="2"/>
</dbReference>
<dbReference type="Gene3D" id="2.60.40.10">
    <property type="entry name" value="Immunoglobulins"/>
    <property type="match status" value="2"/>
</dbReference>
<dbReference type="EMBL" id="SRMA01027173">
    <property type="protein sequence ID" value="TRY58710.1"/>
    <property type="molecule type" value="Genomic_DNA"/>
</dbReference>
<keyword evidence="3" id="KW-0732">Signal</keyword>
<accession>A0A553MZV1</accession>
<dbReference type="OrthoDB" id="6370831at2759"/>
<keyword evidence="7" id="KW-0325">Glycoprotein</keyword>
<dbReference type="CDD" id="cd00099">
    <property type="entry name" value="IgV"/>
    <property type="match status" value="2"/>
</dbReference>
<keyword evidence="10" id="KW-1185">Reference proteome</keyword>
<dbReference type="Pfam" id="PF07686">
    <property type="entry name" value="V-set"/>
    <property type="match status" value="2"/>
</dbReference>
<protein>
    <recommendedName>
        <fullName evidence="8">Ig-like domain-containing protein</fullName>
    </recommendedName>
</protein>
<feature type="non-terminal residue" evidence="9">
    <location>
        <position position="297"/>
    </location>
</feature>
<organism evidence="9 10">
    <name type="scientific">Danionella cerebrum</name>
    <dbReference type="NCBI Taxonomy" id="2873325"/>
    <lineage>
        <taxon>Eukaryota</taxon>
        <taxon>Metazoa</taxon>
        <taxon>Chordata</taxon>
        <taxon>Craniata</taxon>
        <taxon>Vertebrata</taxon>
        <taxon>Euteleostomi</taxon>
        <taxon>Actinopterygii</taxon>
        <taxon>Neopterygii</taxon>
        <taxon>Teleostei</taxon>
        <taxon>Ostariophysi</taxon>
        <taxon>Cypriniformes</taxon>
        <taxon>Danionidae</taxon>
        <taxon>Danioninae</taxon>
        <taxon>Danionella</taxon>
    </lineage>
</organism>
<dbReference type="InterPro" id="IPR013106">
    <property type="entry name" value="Ig_V-set"/>
</dbReference>
<dbReference type="InterPro" id="IPR003598">
    <property type="entry name" value="Ig_sub2"/>
</dbReference>
<comment type="subcellular location">
    <subcellularLocation>
        <location evidence="1">Cell membrane</location>
    </subcellularLocation>
</comment>
<dbReference type="AlphaFoldDB" id="A0A553MZV1"/>
<dbReference type="InterPro" id="IPR003599">
    <property type="entry name" value="Ig_sub"/>
</dbReference>
<evidence type="ECO:0000256" key="7">
    <source>
        <dbReference type="ARBA" id="ARBA00023180"/>
    </source>
</evidence>
<gene>
    <name evidence="9" type="ORF">DNTS_001263</name>
</gene>
<feature type="domain" description="Ig-like" evidence="8">
    <location>
        <begin position="27"/>
        <end position="122"/>
    </location>
</feature>
<keyword evidence="2" id="KW-1003">Cell membrane</keyword>
<evidence type="ECO:0000256" key="6">
    <source>
        <dbReference type="ARBA" id="ARBA00023157"/>
    </source>
</evidence>
<evidence type="ECO:0000256" key="2">
    <source>
        <dbReference type="ARBA" id="ARBA00022475"/>
    </source>
</evidence>
<evidence type="ECO:0000313" key="9">
    <source>
        <dbReference type="EMBL" id="TRY58710.1"/>
    </source>
</evidence>
<evidence type="ECO:0000256" key="3">
    <source>
        <dbReference type="ARBA" id="ARBA00022729"/>
    </source>
</evidence>
<dbReference type="Proteomes" id="UP000316079">
    <property type="component" value="Unassembled WGS sequence"/>
</dbReference>
<keyword evidence="5" id="KW-0472">Membrane</keyword>
<feature type="non-terminal residue" evidence="9">
    <location>
        <position position="1"/>
    </location>
</feature>
<dbReference type="InterPro" id="IPR007110">
    <property type="entry name" value="Ig-like_dom"/>
</dbReference>
<dbReference type="InterPro" id="IPR052051">
    <property type="entry name" value="TCR_complex_component"/>
</dbReference>
<evidence type="ECO:0000313" key="10">
    <source>
        <dbReference type="Proteomes" id="UP000316079"/>
    </source>
</evidence>
<evidence type="ECO:0000256" key="1">
    <source>
        <dbReference type="ARBA" id="ARBA00004236"/>
    </source>
</evidence>
<evidence type="ECO:0000256" key="5">
    <source>
        <dbReference type="ARBA" id="ARBA00023136"/>
    </source>
</evidence>
<dbReference type="InterPro" id="IPR013783">
    <property type="entry name" value="Ig-like_fold"/>
</dbReference>
<dbReference type="InterPro" id="IPR036179">
    <property type="entry name" value="Ig-like_dom_sf"/>
</dbReference>
<sequence>IALLLYLTEITSAALVQKKVFESFRAGETVTIECLVPGHEENYFLWFKQALGEAPETIVSLYSGSTLSAFQGNFKNDRLSAHLEKNTLVLTIKDAEPRDAGIYYCAARNYDHVAFSDGMYLSYKGLDRKHQLTQVLSKLDSGSLDDRDFHPGDSANLQCSFLSKGCADHHTIYWFRHEPGDKHPGIIYTSGNTSDQCERSRDQDSPVHSCTYFLPKRSLRLNNAGTYHCAVALCGEILFGNGSRLDVKETQPMKAAPPSLNEVAPEDRNYAAVHFTERNRHQDSRSLYTHVVFSTIK</sequence>
<evidence type="ECO:0000256" key="4">
    <source>
        <dbReference type="ARBA" id="ARBA00022859"/>
    </source>
</evidence>